<evidence type="ECO:0000313" key="2">
    <source>
        <dbReference type="Proteomes" id="UP000015525"/>
    </source>
</evidence>
<reference evidence="1 2" key="1">
    <citation type="journal article" date="2013" name="Genome Announc.">
        <title>Draft Genome Sequence of Sphingobium quisquiliarum Strain P25T, a Novel Hexachlorocyclohexane (HCH)-Degrading Bacterium Isolated from an HCH Dumpsite.</title>
        <authorList>
            <person name="Kumar Singh A."/>
            <person name="Sangwan N."/>
            <person name="Sharma A."/>
            <person name="Gupta V."/>
            <person name="Khurana J.P."/>
            <person name="Lal R."/>
        </authorList>
    </citation>
    <scope>NUCLEOTIDE SEQUENCE [LARGE SCALE GENOMIC DNA]</scope>
    <source>
        <strain evidence="1 2">P25</strain>
    </source>
</reference>
<dbReference type="EMBL" id="ATHO01000049">
    <property type="protein sequence ID" value="EQB09531.1"/>
    <property type="molecule type" value="Genomic_DNA"/>
</dbReference>
<protein>
    <recommendedName>
        <fullName evidence="3">LuxR family transcriptional regulator</fullName>
    </recommendedName>
</protein>
<proteinExistence type="predicted"/>
<name>T0GZV0_9SPHN</name>
<dbReference type="RefSeq" id="WP_021237427.1">
    <property type="nucleotide sequence ID" value="NZ_ATHO01000049.1"/>
</dbReference>
<keyword evidence="2" id="KW-1185">Reference proteome</keyword>
<comment type="caution">
    <text evidence="1">The sequence shown here is derived from an EMBL/GenBank/DDBJ whole genome shotgun (WGS) entry which is preliminary data.</text>
</comment>
<sequence length="240" mass="25957">MSLSFATQRELLLPLVEGIHESPPWGGFLRQLVARTYARRAFLIITLANSAPGQEPAVVHVAAPRAATEPPLDFRRIEALRLHPYGALRPGRVYSLDEMLDYDRPAQLARQRAELDEMNIRYGRFLRVTAGGAADAWLLLVREREDFTASAVSALSGVGPHLSAALKTLAALIEQRLQVALAQSALQRQGVGQVAFDATGRVMAADPQAEALLAFVPEPGPTAGRRLQLVPAVSQALEAA</sequence>
<dbReference type="AlphaFoldDB" id="T0GZV0"/>
<gene>
    <name evidence="1" type="ORF">L288_05645</name>
</gene>
<evidence type="ECO:0008006" key="3">
    <source>
        <dbReference type="Google" id="ProtNLM"/>
    </source>
</evidence>
<evidence type="ECO:0000313" key="1">
    <source>
        <dbReference type="EMBL" id="EQB09531.1"/>
    </source>
</evidence>
<organism evidence="1 2">
    <name type="scientific">Sphingobium quisquiliarum P25</name>
    <dbReference type="NCBI Taxonomy" id="1329909"/>
    <lineage>
        <taxon>Bacteria</taxon>
        <taxon>Pseudomonadati</taxon>
        <taxon>Pseudomonadota</taxon>
        <taxon>Alphaproteobacteria</taxon>
        <taxon>Sphingomonadales</taxon>
        <taxon>Sphingomonadaceae</taxon>
        <taxon>Sphingobium</taxon>
    </lineage>
</organism>
<dbReference type="Proteomes" id="UP000015525">
    <property type="component" value="Unassembled WGS sequence"/>
</dbReference>
<feature type="non-terminal residue" evidence="1">
    <location>
        <position position="240"/>
    </location>
</feature>
<accession>T0GZV0</accession>